<dbReference type="Proteomes" id="UP000245942">
    <property type="component" value="Unassembled WGS sequence"/>
</dbReference>
<accession>A0A316U7K4</accession>
<name>A0A316U7K4_9BASI</name>
<reference evidence="2 3" key="1">
    <citation type="journal article" date="2018" name="Mol. Biol. Evol.">
        <title>Broad Genomic Sampling Reveals a Smut Pathogenic Ancestry of the Fungal Clade Ustilaginomycotina.</title>
        <authorList>
            <person name="Kijpornyongpan T."/>
            <person name="Mondo S.J."/>
            <person name="Barry K."/>
            <person name="Sandor L."/>
            <person name="Lee J."/>
            <person name="Lipzen A."/>
            <person name="Pangilinan J."/>
            <person name="LaButti K."/>
            <person name="Hainaut M."/>
            <person name="Henrissat B."/>
            <person name="Grigoriev I.V."/>
            <person name="Spatafora J.W."/>
            <person name="Aime M.C."/>
        </authorList>
    </citation>
    <scope>NUCLEOTIDE SEQUENCE [LARGE SCALE GENOMIC DNA]</scope>
    <source>
        <strain evidence="2 3">MCA 4718</strain>
    </source>
</reference>
<protein>
    <submittedName>
        <fullName evidence="2">Uncharacterized protein</fullName>
    </submittedName>
</protein>
<dbReference type="EMBL" id="KZ819326">
    <property type="protein sequence ID" value="PWN21226.1"/>
    <property type="molecule type" value="Genomic_DNA"/>
</dbReference>
<feature type="region of interest" description="Disordered" evidence="1">
    <location>
        <begin position="32"/>
        <end position="55"/>
    </location>
</feature>
<evidence type="ECO:0000313" key="3">
    <source>
        <dbReference type="Proteomes" id="UP000245942"/>
    </source>
</evidence>
<dbReference type="GeneID" id="37014184"/>
<evidence type="ECO:0000256" key="1">
    <source>
        <dbReference type="SAM" id="MobiDB-lite"/>
    </source>
</evidence>
<evidence type="ECO:0000313" key="2">
    <source>
        <dbReference type="EMBL" id="PWN21226.1"/>
    </source>
</evidence>
<keyword evidence="3" id="KW-1185">Reference proteome</keyword>
<organism evidence="2 3">
    <name type="scientific">Pseudomicrostroma glucosiphilum</name>
    <dbReference type="NCBI Taxonomy" id="1684307"/>
    <lineage>
        <taxon>Eukaryota</taxon>
        <taxon>Fungi</taxon>
        <taxon>Dikarya</taxon>
        <taxon>Basidiomycota</taxon>
        <taxon>Ustilaginomycotina</taxon>
        <taxon>Exobasidiomycetes</taxon>
        <taxon>Microstromatales</taxon>
        <taxon>Microstromatales incertae sedis</taxon>
        <taxon>Pseudomicrostroma</taxon>
    </lineage>
</organism>
<sequence length="462" mass="50495">MTSTPPLTLTATTTPPTTPAARVELVLGVGDSMPAVSTSDDTASPPPEAHAGPSTLSVTSFVPILTDGSQVEAGSLDLLAQLARNLSDDLRLTQASPLRASWEAVEDESGTFFSTRSLEAEGRVLLERGRQAALEVQGGLKEGPISLGWATKDMFERVQDDLSKSYRLSWGFSPNMTTSIRDQGESGVLGQVLFWGDPSPEHAMITTWLHQRVVRQLRNYEVEAGRDSSTEITVTRGTERARTDTTLVKQPDECYLDAADVVFTAVEVSWKNENVARLVDEVHRWAEADCNAVGVKAWDSAAGASILVVLRARDSDQVQVYRHGAKAQAALVLGTARSAALVIESPGPAAVIPGEWFCRSDDEEKYGVPPPPVVWSLSALAAYIEHLQANASEQGEDEERQRIRRERAASLKQRQCRFLEIEIDDVRRAEGISEELRLRLLAEMERKLAGKRRQLALEAGRG</sequence>
<dbReference type="RefSeq" id="XP_025348386.1">
    <property type="nucleotide sequence ID" value="XM_025492450.1"/>
</dbReference>
<gene>
    <name evidence="2" type="ORF">BCV69DRAFT_282715</name>
</gene>
<proteinExistence type="predicted"/>
<dbReference type="AlphaFoldDB" id="A0A316U7K4"/>